<reference evidence="2 3" key="1">
    <citation type="submission" date="2023-08" db="EMBL/GenBank/DDBJ databases">
        <title>Characterization of two Paracoccaceae strains isolated from Phycosphere and proposal of Xinfangfangia lacusdiani sp. nov.</title>
        <authorList>
            <person name="Deng Y."/>
            <person name="Zhang Y.Q."/>
        </authorList>
    </citation>
    <scope>NUCLEOTIDE SEQUENCE [LARGE SCALE GENOMIC DNA]</scope>
    <source>
        <strain evidence="2 3">CPCC 101601</strain>
    </source>
</reference>
<dbReference type="Proteomes" id="UP001239680">
    <property type="component" value="Unassembled WGS sequence"/>
</dbReference>
<dbReference type="InterPro" id="IPR029060">
    <property type="entry name" value="PIN-like_dom_sf"/>
</dbReference>
<dbReference type="Pfam" id="PF13470">
    <property type="entry name" value="PIN_3"/>
    <property type="match status" value="1"/>
</dbReference>
<dbReference type="EMBL" id="JAVDBT010000003">
    <property type="protein sequence ID" value="MDQ2065651.1"/>
    <property type="molecule type" value="Genomic_DNA"/>
</dbReference>
<gene>
    <name evidence="2" type="ORF">Q9295_04650</name>
</gene>
<dbReference type="InterPro" id="IPR002716">
    <property type="entry name" value="PIN_dom"/>
</dbReference>
<accession>A0ABU0VV74</accession>
<comment type="caution">
    <text evidence="2">The sequence shown here is derived from an EMBL/GenBank/DDBJ whole genome shotgun (WGS) entry which is preliminary data.</text>
</comment>
<name>A0ABU0VV74_9RHOB</name>
<sequence length="182" mass="19601">MKAVLDACVLYPTVLREILQGAAAAGLYEPVFSERILREWTRATAKIGPGAVVIAEGEAALLRAAFPRAVTRERPEIEARLDLPDPNDVHVLATAIAASADAIVTFNAADFPGHVLAEEGLNRRDPDGFLWELQSRHPQAMAAVVEAVRARTEAISGHPVALKPLLKRVKLFRLAKALEASG</sequence>
<evidence type="ECO:0000313" key="3">
    <source>
        <dbReference type="Proteomes" id="UP001239680"/>
    </source>
</evidence>
<evidence type="ECO:0000259" key="1">
    <source>
        <dbReference type="Pfam" id="PF13470"/>
    </source>
</evidence>
<dbReference type="RefSeq" id="WP_306679336.1">
    <property type="nucleotide sequence ID" value="NZ_JAVDBT010000003.1"/>
</dbReference>
<organism evidence="2 3">
    <name type="scientific">Pseudogemmobacter lacusdianii</name>
    <dbReference type="NCBI Taxonomy" id="3069608"/>
    <lineage>
        <taxon>Bacteria</taxon>
        <taxon>Pseudomonadati</taxon>
        <taxon>Pseudomonadota</taxon>
        <taxon>Alphaproteobacteria</taxon>
        <taxon>Rhodobacterales</taxon>
        <taxon>Paracoccaceae</taxon>
        <taxon>Pseudogemmobacter</taxon>
    </lineage>
</organism>
<proteinExistence type="predicted"/>
<dbReference type="NCBIfam" id="NF046100">
    <property type="entry name" value="RSP_2648_fam_PIN"/>
    <property type="match status" value="1"/>
</dbReference>
<evidence type="ECO:0000313" key="2">
    <source>
        <dbReference type="EMBL" id="MDQ2065651.1"/>
    </source>
</evidence>
<dbReference type="SUPFAM" id="SSF88723">
    <property type="entry name" value="PIN domain-like"/>
    <property type="match status" value="1"/>
</dbReference>
<feature type="domain" description="PIN" evidence="1">
    <location>
        <begin position="2"/>
        <end position="108"/>
    </location>
</feature>
<protein>
    <submittedName>
        <fullName evidence="2">PIN domain-containing protein</fullName>
    </submittedName>
</protein>
<keyword evidence="3" id="KW-1185">Reference proteome</keyword>